<proteinExistence type="predicted"/>
<keyword evidence="2" id="KW-1185">Reference proteome</keyword>
<organism evidence="1 2">
    <name type="scientific">Streptomyces beijiangensis</name>
    <dbReference type="NCBI Taxonomy" id="163361"/>
    <lineage>
        <taxon>Bacteria</taxon>
        <taxon>Bacillati</taxon>
        <taxon>Actinomycetota</taxon>
        <taxon>Actinomycetes</taxon>
        <taxon>Kitasatosporales</taxon>
        <taxon>Streptomycetaceae</taxon>
        <taxon>Streptomyces</taxon>
    </lineage>
</organism>
<evidence type="ECO:0008006" key="3">
    <source>
        <dbReference type="Google" id="ProtNLM"/>
    </source>
</evidence>
<gene>
    <name evidence="1" type="ORF">J0695_27315</name>
</gene>
<reference evidence="1" key="1">
    <citation type="submission" date="2021-03" db="EMBL/GenBank/DDBJ databases">
        <title>Streptomyces poriferae sp. nov., a novel marine sponge-derived Actinobacteria species with anti-MRSA activity.</title>
        <authorList>
            <person name="Sandoval-Powers M."/>
            <person name="Kralova S."/>
            <person name="Nguyen G.-S."/>
            <person name="Fawwal D."/>
            <person name="Degnes K."/>
            <person name="Klinkenberg G."/>
            <person name="Sletta H."/>
            <person name="Wentzel A."/>
            <person name="Liles M.R."/>
        </authorList>
    </citation>
    <scope>NUCLEOTIDE SEQUENCE</scope>
    <source>
        <strain evidence="1">DSM 41794</strain>
    </source>
</reference>
<dbReference type="RefSeq" id="WP_206966317.1">
    <property type="nucleotide sequence ID" value="NZ_BAAAJJ010000003.1"/>
</dbReference>
<name>A0A939FEC7_9ACTN</name>
<protein>
    <recommendedName>
        <fullName evidence="3">DUF4351 domain-containing protein</fullName>
    </recommendedName>
</protein>
<evidence type="ECO:0000313" key="1">
    <source>
        <dbReference type="EMBL" id="MBO0515475.1"/>
    </source>
</evidence>
<dbReference type="AlphaFoldDB" id="A0A939FEC7"/>
<sequence length="88" mass="9820">MSVGTYFPGRGTYRETAYLEGQADGQAKERGQLILRVLDQRLVPVPAETRDRITACTDLDTLGLWLDRAFSAKAVEDLFVEDDERGQG</sequence>
<evidence type="ECO:0000313" key="2">
    <source>
        <dbReference type="Proteomes" id="UP000664167"/>
    </source>
</evidence>
<accession>A0A939FEC7</accession>
<comment type="caution">
    <text evidence="1">The sequence shown here is derived from an EMBL/GenBank/DDBJ whole genome shotgun (WGS) entry which is preliminary data.</text>
</comment>
<dbReference type="Proteomes" id="UP000664167">
    <property type="component" value="Unassembled WGS sequence"/>
</dbReference>
<dbReference type="EMBL" id="JAFLRJ010000288">
    <property type="protein sequence ID" value="MBO0515475.1"/>
    <property type="molecule type" value="Genomic_DNA"/>
</dbReference>